<name>A0A9Q1GUQ8_9CARY</name>
<reference evidence="1" key="1">
    <citation type="submission" date="2022-04" db="EMBL/GenBank/DDBJ databases">
        <title>Carnegiea gigantea Genome sequencing and assembly v2.</title>
        <authorList>
            <person name="Copetti D."/>
            <person name="Sanderson M.J."/>
            <person name="Burquez A."/>
            <person name="Wojciechowski M.F."/>
        </authorList>
    </citation>
    <scope>NUCLEOTIDE SEQUENCE</scope>
    <source>
        <strain evidence="1">SGP5-SGP5p</strain>
        <tissue evidence="1">Aerial part</tissue>
    </source>
</reference>
<organism evidence="1 2">
    <name type="scientific">Carnegiea gigantea</name>
    <dbReference type="NCBI Taxonomy" id="171969"/>
    <lineage>
        <taxon>Eukaryota</taxon>
        <taxon>Viridiplantae</taxon>
        <taxon>Streptophyta</taxon>
        <taxon>Embryophyta</taxon>
        <taxon>Tracheophyta</taxon>
        <taxon>Spermatophyta</taxon>
        <taxon>Magnoliopsida</taxon>
        <taxon>eudicotyledons</taxon>
        <taxon>Gunneridae</taxon>
        <taxon>Pentapetalae</taxon>
        <taxon>Caryophyllales</taxon>
        <taxon>Cactineae</taxon>
        <taxon>Cactaceae</taxon>
        <taxon>Cactoideae</taxon>
        <taxon>Echinocereeae</taxon>
        <taxon>Carnegiea</taxon>
    </lineage>
</organism>
<proteinExistence type="predicted"/>
<evidence type="ECO:0000313" key="1">
    <source>
        <dbReference type="EMBL" id="KAJ8425894.1"/>
    </source>
</evidence>
<keyword evidence="2" id="KW-1185">Reference proteome</keyword>
<evidence type="ECO:0000313" key="2">
    <source>
        <dbReference type="Proteomes" id="UP001153076"/>
    </source>
</evidence>
<comment type="caution">
    <text evidence="1">The sequence shown here is derived from an EMBL/GenBank/DDBJ whole genome shotgun (WGS) entry which is preliminary data.</text>
</comment>
<dbReference type="EMBL" id="JAKOGI010001385">
    <property type="protein sequence ID" value="KAJ8425894.1"/>
    <property type="molecule type" value="Genomic_DNA"/>
</dbReference>
<gene>
    <name evidence="1" type="ORF">Cgig2_033167</name>
</gene>
<dbReference type="Proteomes" id="UP001153076">
    <property type="component" value="Unassembled WGS sequence"/>
</dbReference>
<sequence>MHISALVGQHTSTQSWIPIERAVIKSIKLTSLWDGAYQKIVGHIKDLKKYPPQPSHPLWSHPTQLLSQMCLTGLPWQFSCHPKPEGIQTMSKSPNGRRHFPGKCGHAHKYFSKAAIWLELRKETLKSIISTQVKMFKDGGHRGGYVNRVKIKVGQVSEVLNQPLEATIFDAEPASS</sequence>
<dbReference type="AlphaFoldDB" id="A0A9Q1GUQ8"/>
<accession>A0A9Q1GUQ8</accession>
<protein>
    <submittedName>
        <fullName evidence="1">Uncharacterized protein</fullName>
    </submittedName>
</protein>